<dbReference type="AlphaFoldDB" id="A0A923E8Y2"/>
<evidence type="ECO:0000313" key="2">
    <source>
        <dbReference type="Proteomes" id="UP000563151"/>
    </source>
</evidence>
<dbReference type="SUPFAM" id="SSF51735">
    <property type="entry name" value="NAD(P)-binding Rossmann-fold domains"/>
    <property type="match status" value="1"/>
</dbReference>
<dbReference type="CDD" id="cd05233">
    <property type="entry name" value="SDR_c"/>
    <property type="match status" value="1"/>
</dbReference>
<dbReference type="Gene3D" id="3.40.50.720">
    <property type="entry name" value="NAD(P)-binding Rossmann-like Domain"/>
    <property type="match status" value="1"/>
</dbReference>
<dbReference type="PANTHER" id="PTHR43544">
    <property type="entry name" value="SHORT-CHAIN DEHYDROGENASE/REDUCTASE"/>
    <property type="match status" value="1"/>
</dbReference>
<evidence type="ECO:0000313" key="1">
    <source>
        <dbReference type="EMBL" id="MBC2398653.1"/>
    </source>
</evidence>
<reference evidence="1 2" key="1">
    <citation type="submission" date="2020-04" db="EMBL/GenBank/DDBJ databases">
        <title>Genomic insights into acetone-butanol-ethanol (ABE) fermentation by sequencing solventogenic clostridia strains.</title>
        <authorList>
            <person name="Brown S."/>
        </authorList>
    </citation>
    <scope>NUCLEOTIDE SEQUENCE [LARGE SCALE GENOMIC DNA]</scope>
    <source>
        <strain evidence="1 2">DJ011</strain>
    </source>
</reference>
<dbReference type="EMBL" id="JAAZWO010000016">
    <property type="protein sequence ID" value="MBC2398653.1"/>
    <property type="molecule type" value="Genomic_DNA"/>
</dbReference>
<accession>A0A923E8Y2</accession>
<dbReference type="InterPro" id="IPR002347">
    <property type="entry name" value="SDR_fam"/>
</dbReference>
<sequence length="349" mass="40835">MERCYICRKELREKHDSYHRLCKECGESNLMERKRKGNLSNYIILVTGGRIKIGYYTALKLLRAGARVIVTTRFPLNALSTYSKEKDFEKWKENLIIYEIDLKKVGEIEAFIQYIQINFPKLDIIVNNAAQTIKKSKKYYAELEEAEEKLSSIYLSECKYPQLRCINTLNNQICKSKSKDIINLEETEDYNSWVAKPEDISLYEFLEVQIINSTAPFMLCTRLKESLKKSDNMNKFIINVSSVEGMFSEKRKSSKHIHTNMAKASLNMLTKSLSKDYAKYRIFIYSVDPGWVSNQFPKNWNGVCDEKFNAPLTYEDAAARICNPIFKYLNSEKLDEFGVLLKDYKKQEW</sequence>
<gene>
    <name evidence="1" type="ORF">HGG79_12845</name>
</gene>
<proteinExistence type="predicted"/>
<comment type="caution">
    <text evidence="1">The sequence shown here is derived from an EMBL/GenBank/DDBJ whole genome shotgun (WGS) entry which is preliminary data.</text>
</comment>
<dbReference type="InterPro" id="IPR036291">
    <property type="entry name" value="NAD(P)-bd_dom_sf"/>
</dbReference>
<dbReference type="Pfam" id="PF13561">
    <property type="entry name" value="adh_short_C2"/>
    <property type="match status" value="1"/>
</dbReference>
<dbReference type="GO" id="GO:0005737">
    <property type="term" value="C:cytoplasm"/>
    <property type="evidence" value="ECO:0007669"/>
    <property type="project" value="TreeGrafter"/>
</dbReference>
<dbReference type="Pfam" id="PF00106">
    <property type="entry name" value="adh_short"/>
    <property type="match status" value="1"/>
</dbReference>
<dbReference type="RefSeq" id="WP_051593269.1">
    <property type="nucleotide sequence ID" value="NZ_JAAZWO010000016.1"/>
</dbReference>
<dbReference type="InterPro" id="IPR051468">
    <property type="entry name" value="Fungal_SecMetab_SDRs"/>
</dbReference>
<protein>
    <submittedName>
        <fullName evidence="1">SDR family oxidoreductase</fullName>
    </submittedName>
</protein>
<name>A0A923E8Y2_CLOTT</name>
<dbReference type="PRINTS" id="PR00081">
    <property type="entry name" value="GDHRDH"/>
</dbReference>
<dbReference type="PANTHER" id="PTHR43544:SF2">
    <property type="entry name" value="OXIDOREDUCTASE"/>
    <property type="match status" value="1"/>
</dbReference>
<dbReference type="Proteomes" id="UP000563151">
    <property type="component" value="Unassembled WGS sequence"/>
</dbReference>
<organism evidence="1 2">
    <name type="scientific">Clostridium tetanomorphum</name>
    <dbReference type="NCBI Taxonomy" id="1553"/>
    <lineage>
        <taxon>Bacteria</taxon>
        <taxon>Bacillati</taxon>
        <taxon>Bacillota</taxon>
        <taxon>Clostridia</taxon>
        <taxon>Eubacteriales</taxon>
        <taxon>Clostridiaceae</taxon>
        <taxon>Clostridium</taxon>
    </lineage>
</organism>
<keyword evidence="2" id="KW-1185">Reference proteome</keyword>
<dbReference type="GO" id="GO:0016491">
    <property type="term" value="F:oxidoreductase activity"/>
    <property type="evidence" value="ECO:0007669"/>
    <property type="project" value="TreeGrafter"/>
</dbReference>